<dbReference type="RefSeq" id="WP_236334527.1">
    <property type="nucleotide sequence ID" value="NZ_CAKMMG010000003.1"/>
</dbReference>
<dbReference type="CDD" id="cd06261">
    <property type="entry name" value="TM_PBP2"/>
    <property type="match status" value="1"/>
</dbReference>
<keyword evidence="3" id="KW-1003">Cell membrane</keyword>
<feature type="transmembrane region" description="Helical" evidence="7">
    <location>
        <begin position="12"/>
        <end position="37"/>
    </location>
</feature>
<feature type="transmembrane region" description="Helical" evidence="7">
    <location>
        <begin position="109"/>
        <end position="134"/>
    </location>
</feature>
<gene>
    <name evidence="9" type="primary">melC_7</name>
    <name evidence="9" type="ORF">PAECIP111892_03064</name>
</gene>
<dbReference type="InterPro" id="IPR000515">
    <property type="entry name" value="MetI-like"/>
</dbReference>
<evidence type="ECO:0000256" key="4">
    <source>
        <dbReference type="ARBA" id="ARBA00022692"/>
    </source>
</evidence>
<keyword evidence="6 7" id="KW-0472">Membrane</keyword>
<evidence type="ECO:0000256" key="2">
    <source>
        <dbReference type="ARBA" id="ARBA00022448"/>
    </source>
</evidence>
<name>A0ABM9CCM1_9BACL</name>
<evidence type="ECO:0000256" key="7">
    <source>
        <dbReference type="RuleBase" id="RU363032"/>
    </source>
</evidence>
<accession>A0ABM9CCM1</accession>
<organism evidence="9 10">
    <name type="scientific">Paenibacillus auburnensis</name>
    <dbReference type="NCBI Taxonomy" id="2905649"/>
    <lineage>
        <taxon>Bacteria</taxon>
        <taxon>Bacillati</taxon>
        <taxon>Bacillota</taxon>
        <taxon>Bacilli</taxon>
        <taxon>Bacillales</taxon>
        <taxon>Paenibacillaceae</taxon>
        <taxon>Paenibacillus</taxon>
    </lineage>
</organism>
<keyword evidence="4 7" id="KW-0812">Transmembrane</keyword>
<evidence type="ECO:0000256" key="5">
    <source>
        <dbReference type="ARBA" id="ARBA00022989"/>
    </source>
</evidence>
<protein>
    <submittedName>
        <fullName evidence="9">Melibiose/raffinose/stachyose import permease protein MelC</fullName>
    </submittedName>
</protein>
<dbReference type="PANTHER" id="PTHR43744">
    <property type="entry name" value="ABC TRANSPORTER PERMEASE PROTEIN MG189-RELATED-RELATED"/>
    <property type="match status" value="1"/>
</dbReference>
<dbReference type="InterPro" id="IPR035906">
    <property type="entry name" value="MetI-like_sf"/>
</dbReference>
<feature type="transmembrane region" description="Helical" evidence="7">
    <location>
        <begin position="140"/>
        <end position="162"/>
    </location>
</feature>
<evidence type="ECO:0000313" key="9">
    <source>
        <dbReference type="EMBL" id="CAH1208178.1"/>
    </source>
</evidence>
<feature type="transmembrane region" description="Helical" evidence="7">
    <location>
        <begin position="241"/>
        <end position="262"/>
    </location>
</feature>
<dbReference type="PANTHER" id="PTHR43744:SF3">
    <property type="entry name" value="LACTOSE TRANSPORT SYSTEM PERMEASE PROTEIN LACG"/>
    <property type="match status" value="1"/>
</dbReference>
<keyword evidence="10" id="KW-1185">Reference proteome</keyword>
<dbReference type="EMBL" id="CAKMMG010000003">
    <property type="protein sequence ID" value="CAH1208178.1"/>
    <property type="molecule type" value="Genomic_DNA"/>
</dbReference>
<feature type="transmembrane region" description="Helical" evidence="7">
    <location>
        <begin position="76"/>
        <end position="97"/>
    </location>
</feature>
<comment type="caution">
    <text evidence="9">The sequence shown here is derived from an EMBL/GenBank/DDBJ whole genome shotgun (WGS) entry which is preliminary data.</text>
</comment>
<proteinExistence type="inferred from homology"/>
<reference evidence="9" key="1">
    <citation type="submission" date="2022-01" db="EMBL/GenBank/DDBJ databases">
        <authorList>
            <person name="Criscuolo A."/>
        </authorList>
    </citation>
    <scope>NUCLEOTIDE SEQUENCE</scope>
    <source>
        <strain evidence="9">CIP111892</strain>
    </source>
</reference>
<comment type="subcellular location">
    <subcellularLocation>
        <location evidence="1 7">Cell membrane</location>
        <topology evidence="1 7">Multi-pass membrane protein</topology>
    </subcellularLocation>
</comment>
<evidence type="ECO:0000313" key="10">
    <source>
        <dbReference type="Proteomes" id="UP000838324"/>
    </source>
</evidence>
<feature type="domain" description="ABC transmembrane type-1" evidence="8">
    <location>
        <begin position="72"/>
        <end position="262"/>
    </location>
</feature>
<dbReference type="Gene3D" id="1.10.3720.10">
    <property type="entry name" value="MetI-like"/>
    <property type="match status" value="1"/>
</dbReference>
<evidence type="ECO:0000256" key="3">
    <source>
        <dbReference type="ARBA" id="ARBA00022475"/>
    </source>
</evidence>
<sequence>MITNRKIDPVQWLKYVLLGIASLIVLFPPYVVVLNAFKGPDESSSPFALPASFLNFENFRIVIDKADILQAFGNTFLVIAVSLVGNIVFGTMVSYALARIAFKGKGLILGLFLFASIIPTITTQVVIFSLIQSLGVFNTLFAPILLFVGADVLQITIYLQFIRNIPEELDESAMIDGASLFRIYRSIIFPLLSPATVTLVILKTINIYNELYIPFLYMPKQKLVMVSTSIMRFASNNQAQWSYICATILIIMVPTVLLYLFLQRYIFAGVTNGAVKG</sequence>
<feature type="transmembrane region" description="Helical" evidence="7">
    <location>
        <begin position="183"/>
        <end position="202"/>
    </location>
</feature>
<dbReference type="Proteomes" id="UP000838324">
    <property type="component" value="Unassembled WGS sequence"/>
</dbReference>
<evidence type="ECO:0000256" key="1">
    <source>
        <dbReference type="ARBA" id="ARBA00004651"/>
    </source>
</evidence>
<dbReference type="SUPFAM" id="SSF161098">
    <property type="entry name" value="MetI-like"/>
    <property type="match status" value="1"/>
</dbReference>
<evidence type="ECO:0000256" key="6">
    <source>
        <dbReference type="ARBA" id="ARBA00023136"/>
    </source>
</evidence>
<keyword evidence="2 7" id="KW-0813">Transport</keyword>
<keyword evidence="5 7" id="KW-1133">Transmembrane helix</keyword>
<dbReference type="Pfam" id="PF00528">
    <property type="entry name" value="BPD_transp_1"/>
    <property type="match status" value="1"/>
</dbReference>
<evidence type="ECO:0000259" key="8">
    <source>
        <dbReference type="PROSITE" id="PS50928"/>
    </source>
</evidence>
<dbReference type="PROSITE" id="PS50928">
    <property type="entry name" value="ABC_TM1"/>
    <property type="match status" value="1"/>
</dbReference>
<comment type="similarity">
    <text evidence="7">Belongs to the binding-protein-dependent transport system permease family.</text>
</comment>